<dbReference type="NCBIfam" id="TIGR01256">
    <property type="entry name" value="modA"/>
    <property type="match status" value="1"/>
</dbReference>
<evidence type="ECO:0000256" key="3">
    <source>
        <dbReference type="ARBA" id="ARBA00022729"/>
    </source>
</evidence>
<gene>
    <name evidence="5" type="primary">modA</name>
    <name evidence="5" type="ORF">Q5Y72_09870</name>
</gene>
<protein>
    <submittedName>
        <fullName evidence="5">Molybdate ABC transporter substrate-binding protein</fullName>
    </submittedName>
</protein>
<dbReference type="PANTHER" id="PTHR30632:SF17">
    <property type="entry name" value="MOLYBDATE-BINDING PROTEIN MODA"/>
    <property type="match status" value="1"/>
</dbReference>
<feature type="chain" id="PRO_5047059723" evidence="4">
    <location>
        <begin position="21"/>
        <end position="250"/>
    </location>
</feature>
<dbReference type="Gene3D" id="3.40.190.10">
    <property type="entry name" value="Periplasmic binding protein-like II"/>
    <property type="match status" value="2"/>
</dbReference>
<evidence type="ECO:0000256" key="1">
    <source>
        <dbReference type="ARBA" id="ARBA00009175"/>
    </source>
</evidence>
<reference evidence="5 6" key="1">
    <citation type="submission" date="2023-08" db="EMBL/GenBank/DDBJ databases">
        <authorList>
            <person name="Park J.-S."/>
        </authorList>
    </citation>
    <scope>NUCLEOTIDE SEQUENCE [LARGE SCALE GENOMIC DNA]</scope>
    <source>
        <strain evidence="5 6">2205BS29-5</strain>
    </source>
</reference>
<comment type="caution">
    <text evidence="5">The sequence shown here is derived from an EMBL/GenBank/DDBJ whole genome shotgun (WGS) entry which is preliminary data.</text>
</comment>
<dbReference type="SUPFAM" id="SSF53850">
    <property type="entry name" value="Periplasmic binding protein-like II"/>
    <property type="match status" value="1"/>
</dbReference>
<evidence type="ECO:0000313" key="6">
    <source>
        <dbReference type="Proteomes" id="UP001224997"/>
    </source>
</evidence>
<dbReference type="RefSeq" id="WP_305963242.1">
    <property type="nucleotide sequence ID" value="NZ_JAVAMQ010000007.1"/>
</dbReference>
<comment type="similarity">
    <text evidence="1">Belongs to the bacterial solute-binding protein ModA family.</text>
</comment>
<accession>A0ABT9JC68</accession>
<organism evidence="5 6">
    <name type="scientific">Paracoccus spongiarum</name>
    <dbReference type="NCBI Taxonomy" id="3064387"/>
    <lineage>
        <taxon>Bacteria</taxon>
        <taxon>Pseudomonadati</taxon>
        <taxon>Pseudomonadota</taxon>
        <taxon>Alphaproteobacteria</taxon>
        <taxon>Rhodobacterales</taxon>
        <taxon>Paracoccaceae</taxon>
        <taxon>Paracoccus</taxon>
    </lineage>
</organism>
<dbReference type="InterPro" id="IPR050682">
    <property type="entry name" value="ModA/WtpA"/>
</dbReference>
<dbReference type="Proteomes" id="UP001224997">
    <property type="component" value="Unassembled WGS sequence"/>
</dbReference>
<dbReference type="EMBL" id="JAVAMQ010000007">
    <property type="protein sequence ID" value="MDP5307398.1"/>
    <property type="molecule type" value="Genomic_DNA"/>
</dbReference>
<keyword evidence="3 4" id="KW-0732">Signal</keyword>
<dbReference type="NCBIfam" id="NF007958">
    <property type="entry name" value="PRK10677.1"/>
    <property type="match status" value="1"/>
</dbReference>
<dbReference type="InterPro" id="IPR005950">
    <property type="entry name" value="ModA"/>
</dbReference>
<feature type="signal peptide" evidence="4">
    <location>
        <begin position="1"/>
        <end position="20"/>
    </location>
</feature>
<evidence type="ECO:0000256" key="4">
    <source>
        <dbReference type="SAM" id="SignalP"/>
    </source>
</evidence>
<dbReference type="PIRSF" id="PIRSF004846">
    <property type="entry name" value="ModA"/>
    <property type="match status" value="1"/>
</dbReference>
<evidence type="ECO:0000256" key="2">
    <source>
        <dbReference type="ARBA" id="ARBA00022723"/>
    </source>
</evidence>
<evidence type="ECO:0000313" key="5">
    <source>
        <dbReference type="EMBL" id="MDP5307398.1"/>
    </source>
</evidence>
<sequence>MRHLMLAFAGVAFTASGVAAGEVTVFAAASLTDALDSVAVAWTKQTGHSAVLSFAGSSVLAKQIRQLAPADIFISASAEWMDELEASGSLREGTRRDLLGNRLVLVAHGNAAPVTIDASLDLVAMLGGGRLSMAMVDSVPAGIYGKQALSRLGLWESVAPMVAQSDNVRAALAFVARNEAPLGIVYATDAAVQDDVTVIGSFPADSHDPITYPAAITAQSDSDLAQGFLDYLSSQPARAIWREFGFVVPQ</sequence>
<proteinExistence type="inferred from homology"/>
<keyword evidence="2" id="KW-0479">Metal-binding</keyword>
<dbReference type="PANTHER" id="PTHR30632">
    <property type="entry name" value="MOLYBDATE-BINDING PERIPLASMIC PROTEIN"/>
    <property type="match status" value="1"/>
</dbReference>
<keyword evidence="6" id="KW-1185">Reference proteome</keyword>
<name>A0ABT9JC68_9RHOB</name>
<dbReference type="Pfam" id="PF13531">
    <property type="entry name" value="SBP_bac_11"/>
    <property type="match status" value="1"/>
</dbReference>